<evidence type="ECO:0000313" key="2">
    <source>
        <dbReference type="EMBL" id="KAJ8320429.1"/>
    </source>
</evidence>
<keyword evidence="3" id="KW-1185">Reference proteome</keyword>
<organism evidence="2 3">
    <name type="scientific">Tegillarca granosa</name>
    <name type="common">Malaysian cockle</name>
    <name type="synonym">Anadara granosa</name>
    <dbReference type="NCBI Taxonomy" id="220873"/>
    <lineage>
        <taxon>Eukaryota</taxon>
        <taxon>Metazoa</taxon>
        <taxon>Spiralia</taxon>
        <taxon>Lophotrochozoa</taxon>
        <taxon>Mollusca</taxon>
        <taxon>Bivalvia</taxon>
        <taxon>Autobranchia</taxon>
        <taxon>Pteriomorphia</taxon>
        <taxon>Arcoida</taxon>
        <taxon>Arcoidea</taxon>
        <taxon>Arcidae</taxon>
        <taxon>Tegillarca</taxon>
    </lineage>
</organism>
<keyword evidence="1" id="KW-0472">Membrane</keyword>
<protein>
    <submittedName>
        <fullName evidence="2">Uncharacterized protein</fullName>
    </submittedName>
</protein>
<comment type="caution">
    <text evidence="2">The sequence shown here is derived from an EMBL/GenBank/DDBJ whole genome shotgun (WGS) entry which is preliminary data.</text>
</comment>
<accession>A0ABQ9FT48</accession>
<evidence type="ECO:0000256" key="1">
    <source>
        <dbReference type="SAM" id="Phobius"/>
    </source>
</evidence>
<gene>
    <name evidence="2" type="ORF">KUTeg_002016</name>
</gene>
<dbReference type="EMBL" id="JARBDR010000141">
    <property type="protein sequence ID" value="KAJ8320429.1"/>
    <property type="molecule type" value="Genomic_DNA"/>
</dbReference>
<name>A0ABQ9FT48_TEGGR</name>
<sequence>MHFSHKFGVSICLGPIATPCYKTCAFGGPYKNITIEASLKYYCVIKNFFKEKIWLNTLKMLYDCCASGLNWIVIMANVFISYCTFLFVKTVEYLHYVQMRTFSGINVDDSKIFIILKTHLYN</sequence>
<dbReference type="Proteomes" id="UP001217089">
    <property type="component" value="Unassembled WGS sequence"/>
</dbReference>
<feature type="transmembrane region" description="Helical" evidence="1">
    <location>
        <begin position="68"/>
        <end position="88"/>
    </location>
</feature>
<evidence type="ECO:0000313" key="3">
    <source>
        <dbReference type="Proteomes" id="UP001217089"/>
    </source>
</evidence>
<reference evidence="2 3" key="1">
    <citation type="submission" date="2022-12" db="EMBL/GenBank/DDBJ databases">
        <title>Chromosome-level genome of Tegillarca granosa.</title>
        <authorList>
            <person name="Kim J."/>
        </authorList>
    </citation>
    <scope>NUCLEOTIDE SEQUENCE [LARGE SCALE GENOMIC DNA]</scope>
    <source>
        <strain evidence="2">Teg-2019</strain>
        <tissue evidence="2">Adductor muscle</tissue>
    </source>
</reference>
<proteinExistence type="predicted"/>
<keyword evidence="1" id="KW-0812">Transmembrane</keyword>
<keyword evidence="1" id="KW-1133">Transmembrane helix</keyword>